<dbReference type="Gene3D" id="2.60.120.260">
    <property type="entry name" value="Galactose-binding domain-like"/>
    <property type="match status" value="1"/>
</dbReference>
<evidence type="ECO:0000256" key="7">
    <source>
        <dbReference type="SAM" id="SignalP"/>
    </source>
</evidence>
<keyword evidence="6" id="KW-0812">Transmembrane</keyword>
<keyword evidence="7" id="KW-0732">Signal</keyword>
<reference evidence="9 10" key="1">
    <citation type="submission" date="2024-04" db="EMBL/GenBank/DDBJ databases">
        <authorList>
            <consortium name="Genoscope - CEA"/>
            <person name="William W."/>
        </authorList>
    </citation>
    <scope>NUCLEOTIDE SEQUENCE [LARGE SCALE GENOMIC DNA]</scope>
</reference>
<dbReference type="Pfam" id="PF22633">
    <property type="entry name" value="F5_F8_type_C_2"/>
    <property type="match status" value="1"/>
</dbReference>
<dbReference type="GO" id="GO:0005044">
    <property type="term" value="F:scavenger receptor activity"/>
    <property type="evidence" value="ECO:0007669"/>
    <property type="project" value="InterPro"/>
</dbReference>
<dbReference type="InterPro" id="IPR042635">
    <property type="entry name" value="MEGF10/SREC1/2-like"/>
</dbReference>
<feature type="signal peptide" evidence="7">
    <location>
        <begin position="1"/>
        <end position="22"/>
    </location>
</feature>
<feature type="chain" id="PRO_5043707661" description="Fucolectin tachylectin-4 pentraxin-1 domain-containing protein" evidence="7">
    <location>
        <begin position="23"/>
        <end position="832"/>
    </location>
</feature>
<dbReference type="PANTHER" id="PTHR24043:SF8">
    <property type="entry name" value="EGF-LIKE DOMAIN-CONTAINING PROTEIN"/>
    <property type="match status" value="1"/>
</dbReference>
<evidence type="ECO:0000256" key="2">
    <source>
        <dbReference type="ARBA" id="ARBA00022723"/>
    </source>
</evidence>
<dbReference type="PANTHER" id="PTHR24043">
    <property type="entry name" value="SCAVENGER RECEPTOR CLASS F"/>
    <property type="match status" value="1"/>
</dbReference>
<evidence type="ECO:0000313" key="9">
    <source>
        <dbReference type="EMBL" id="CAL1548761.1"/>
    </source>
</evidence>
<feature type="transmembrane region" description="Helical" evidence="6">
    <location>
        <begin position="722"/>
        <end position="745"/>
    </location>
</feature>
<evidence type="ECO:0000313" key="10">
    <source>
        <dbReference type="Proteomes" id="UP001497497"/>
    </source>
</evidence>
<proteinExistence type="predicted"/>
<name>A0AAV2INQ1_LYMST</name>
<dbReference type="SUPFAM" id="SSF49785">
    <property type="entry name" value="Galactose-binding domain-like"/>
    <property type="match status" value="1"/>
</dbReference>
<feature type="compositionally biased region" description="Polar residues" evidence="5">
    <location>
        <begin position="799"/>
        <end position="808"/>
    </location>
</feature>
<comment type="caution">
    <text evidence="9">The sequence shown here is derived from an EMBL/GenBank/DDBJ whole genome shotgun (WGS) entry which is preliminary data.</text>
</comment>
<dbReference type="EMBL" id="CAXITT010001660">
    <property type="protein sequence ID" value="CAL1548761.1"/>
    <property type="molecule type" value="Genomic_DNA"/>
</dbReference>
<keyword evidence="6" id="KW-1133">Transmembrane helix</keyword>
<evidence type="ECO:0000256" key="4">
    <source>
        <dbReference type="ARBA" id="ARBA00023157"/>
    </source>
</evidence>
<dbReference type="GO" id="GO:0046872">
    <property type="term" value="F:metal ion binding"/>
    <property type="evidence" value="ECO:0007669"/>
    <property type="project" value="UniProtKB-KW"/>
</dbReference>
<dbReference type="Proteomes" id="UP001497497">
    <property type="component" value="Unassembled WGS sequence"/>
</dbReference>
<dbReference type="SMART" id="SM00607">
    <property type="entry name" value="FTP"/>
    <property type="match status" value="1"/>
</dbReference>
<organism evidence="9 10">
    <name type="scientific">Lymnaea stagnalis</name>
    <name type="common">Great pond snail</name>
    <name type="synonym">Helix stagnalis</name>
    <dbReference type="NCBI Taxonomy" id="6523"/>
    <lineage>
        <taxon>Eukaryota</taxon>
        <taxon>Metazoa</taxon>
        <taxon>Spiralia</taxon>
        <taxon>Lophotrochozoa</taxon>
        <taxon>Mollusca</taxon>
        <taxon>Gastropoda</taxon>
        <taxon>Heterobranchia</taxon>
        <taxon>Euthyneura</taxon>
        <taxon>Panpulmonata</taxon>
        <taxon>Hygrophila</taxon>
        <taxon>Lymnaeoidea</taxon>
        <taxon>Lymnaeidae</taxon>
        <taxon>Lymnaea</taxon>
    </lineage>
</organism>
<dbReference type="InterPro" id="IPR008979">
    <property type="entry name" value="Galactose-bd-like_sf"/>
</dbReference>
<feature type="domain" description="Fucolectin tachylectin-4 pentraxin-1" evidence="8">
    <location>
        <begin position="195"/>
        <end position="347"/>
    </location>
</feature>
<keyword evidence="2" id="KW-0479">Metal-binding</keyword>
<dbReference type="Gene3D" id="2.170.300.10">
    <property type="entry name" value="Tie2 ligand-binding domain superfamily"/>
    <property type="match status" value="3"/>
</dbReference>
<protein>
    <recommendedName>
        <fullName evidence="8">Fucolectin tachylectin-4 pentraxin-1 domain-containing protein</fullName>
    </recommendedName>
</protein>
<sequence length="832" mass="90497">MNTFNFLISVVTLAFQLSMVNSQAGCSQTGLFGSSCQYKCHCENEKCNSRTGQCTDNSKCVTGWFGLGCQYQDLTSAPSAAISTNPLQTSNMWITDRNDSTCNRDIDLQSVNVTWNSTYPFSWLRLTVKDNAYPGNFTVSCRTSGNNEIDCNNQTIYVKDAKTVDITCQMTVDVIQVIIRGHSVNSLCSLSISGGRNEALKQSVVQSSTYVGEGADLGLAVHAVDGDTSSVFKSKTCTHTQSSNSPSWNLTFSQPHAINRIVLYNRFDDTASKCCPERLIHFGLQTLNASNKTMFSFRDPGNTSMLIYTVVVPVSQRNLPINGIIVNSNSDILTLCEVLAFEECSSGTWGLDCNNPCNPSCRTSCHVETGFCQSCNGFSNPPTCDIECESGKWGLNCTQNCSSNCYNQSCDRQTGVCDKGCNGYSDSPACTKTCPPTTWGPNCKSNCSTNCSELSCDKQSGKCDQGCNGYSDPPNCNTDCNSTKWGPNCSNSCIKSCYMSKCDRLNAICTQGCDGYNNPPNCTIECEAGRWGLNCSQNCRTNCYNQSCNIQTGVCDNGCNGYSDSPLCTRPCPPTTWGLNCTRNCSENCSESSCDKQSGKCDKGCNGYSNPPICNTECNSTKWGLNCSKSCTESCYMSKCDRLSGKCILGCDGYNNPPNCKIACPPTTWGFNCTRNCSEICSESSCDIQSGKCDKGCNGYSNLPICNTAITKGQEDPSKTTVIGLGIGLGVACAIIIALLILIFIRERKQPTTEIKRDIVNYDTVTHGKEYSRQYEIPEATVHYQNTAKKYRTDEDGSLKQSNVQSGNVYDEDTTATNEYESIGLDKIDSVS</sequence>
<keyword evidence="1" id="KW-0245">EGF-like domain</keyword>
<evidence type="ECO:0000256" key="1">
    <source>
        <dbReference type="ARBA" id="ARBA00022536"/>
    </source>
</evidence>
<dbReference type="AlphaFoldDB" id="A0AAV2INQ1"/>
<accession>A0AAV2INQ1</accession>
<keyword evidence="6" id="KW-0472">Membrane</keyword>
<evidence type="ECO:0000256" key="5">
    <source>
        <dbReference type="SAM" id="MobiDB-lite"/>
    </source>
</evidence>
<feature type="region of interest" description="Disordered" evidence="5">
    <location>
        <begin position="792"/>
        <end position="815"/>
    </location>
</feature>
<evidence type="ECO:0000259" key="8">
    <source>
        <dbReference type="SMART" id="SM00607"/>
    </source>
</evidence>
<keyword evidence="3" id="KW-0106">Calcium</keyword>
<keyword evidence="10" id="KW-1185">Reference proteome</keyword>
<evidence type="ECO:0000256" key="3">
    <source>
        <dbReference type="ARBA" id="ARBA00022837"/>
    </source>
</evidence>
<gene>
    <name evidence="9" type="ORF">GSLYS_00022078001</name>
</gene>
<dbReference type="InterPro" id="IPR006585">
    <property type="entry name" value="FTP1"/>
</dbReference>
<evidence type="ECO:0000256" key="6">
    <source>
        <dbReference type="SAM" id="Phobius"/>
    </source>
</evidence>
<keyword evidence="4" id="KW-1015">Disulfide bond</keyword>